<dbReference type="Pfam" id="PF00111">
    <property type="entry name" value="Fer2"/>
    <property type="match status" value="1"/>
</dbReference>
<keyword evidence="3" id="KW-1185">Reference proteome</keyword>
<dbReference type="SUPFAM" id="SSF54292">
    <property type="entry name" value="2Fe-2S ferredoxin-like"/>
    <property type="match status" value="1"/>
</dbReference>
<dbReference type="InterPro" id="IPR012675">
    <property type="entry name" value="Beta-grasp_dom_sf"/>
</dbReference>
<sequence>MPTVEFHGETVECESGARLRDVLLDAGLSPHNGPTAVSCHGLGTCGTCAVAIEGAVEPSEPARRERARLNFPPHSSESGLRLACQVRVTDDIVVRKGDGFWGQK</sequence>
<gene>
    <name evidence="2" type="ORF">SAMN05192554_103205</name>
</gene>
<dbReference type="Proteomes" id="UP000199370">
    <property type="component" value="Unassembled WGS sequence"/>
</dbReference>
<name>A0A1G9TYS5_9EURY</name>
<dbReference type="RefSeq" id="WP_089731702.1">
    <property type="nucleotide sequence ID" value="NZ_FNIA01000003.1"/>
</dbReference>
<feature type="domain" description="2Fe-2S ferredoxin-type" evidence="1">
    <location>
        <begin position="2"/>
        <end position="100"/>
    </location>
</feature>
<dbReference type="EMBL" id="FNIA01000003">
    <property type="protein sequence ID" value="SDM52768.1"/>
    <property type="molecule type" value="Genomic_DNA"/>
</dbReference>
<evidence type="ECO:0000313" key="2">
    <source>
        <dbReference type="EMBL" id="SDM52768.1"/>
    </source>
</evidence>
<dbReference type="Gene3D" id="3.10.20.30">
    <property type="match status" value="1"/>
</dbReference>
<dbReference type="STRING" id="996166.SAMN05192554_103205"/>
<evidence type="ECO:0000313" key="3">
    <source>
        <dbReference type="Proteomes" id="UP000199370"/>
    </source>
</evidence>
<dbReference type="AlphaFoldDB" id="A0A1G9TYS5"/>
<dbReference type="InterPro" id="IPR001041">
    <property type="entry name" value="2Fe-2S_ferredoxin-type"/>
</dbReference>
<protein>
    <submittedName>
        <fullName evidence="2">Ferredoxin</fullName>
    </submittedName>
</protein>
<dbReference type="OrthoDB" id="180223at2157"/>
<organism evidence="2 3">
    <name type="scientific">Haloarchaeobius iranensis</name>
    <dbReference type="NCBI Taxonomy" id="996166"/>
    <lineage>
        <taxon>Archaea</taxon>
        <taxon>Methanobacteriati</taxon>
        <taxon>Methanobacteriota</taxon>
        <taxon>Stenosarchaea group</taxon>
        <taxon>Halobacteria</taxon>
        <taxon>Halobacteriales</taxon>
        <taxon>Halorubellaceae</taxon>
        <taxon>Haloarchaeobius</taxon>
    </lineage>
</organism>
<evidence type="ECO:0000259" key="1">
    <source>
        <dbReference type="PROSITE" id="PS51085"/>
    </source>
</evidence>
<proteinExistence type="predicted"/>
<accession>A0A1G9TYS5</accession>
<dbReference type="InterPro" id="IPR036010">
    <property type="entry name" value="2Fe-2S_ferredoxin-like_sf"/>
</dbReference>
<reference evidence="2 3" key="1">
    <citation type="submission" date="2016-10" db="EMBL/GenBank/DDBJ databases">
        <authorList>
            <person name="de Groot N.N."/>
        </authorList>
    </citation>
    <scope>NUCLEOTIDE SEQUENCE [LARGE SCALE GENOMIC DNA]</scope>
    <source>
        <strain evidence="3">EB21,IBRC-M 10013,KCTC 4048</strain>
    </source>
</reference>
<dbReference type="GO" id="GO:0051536">
    <property type="term" value="F:iron-sulfur cluster binding"/>
    <property type="evidence" value="ECO:0007669"/>
    <property type="project" value="InterPro"/>
</dbReference>
<dbReference type="PROSITE" id="PS51085">
    <property type="entry name" value="2FE2S_FER_2"/>
    <property type="match status" value="1"/>
</dbReference>
<dbReference type="CDD" id="cd00207">
    <property type="entry name" value="fer2"/>
    <property type="match status" value="1"/>
</dbReference>